<accession>A0A858Q5W2</accession>
<dbReference type="PANTHER" id="PTHR42956">
    <property type="entry name" value="NITROGENASE IRON-MOLYBDENUM COFACTOR BIOSYNTHESIS PROTEIN NIFE"/>
    <property type="match status" value="1"/>
</dbReference>
<evidence type="ECO:0000256" key="4">
    <source>
        <dbReference type="ARBA" id="ARBA00013280"/>
    </source>
</evidence>
<dbReference type="SUPFAM" id="SSF53807">
    <property type="entry name" value="Helical backbone' metal receptor"/>
    <property type="match status" value="1"/>
</dbReference>
<dbReference type="EMBL" id="CP046565">
    <property type="protein sequence ID" value="QJD29195.1"/>
    <property type="molecule type" value="Genomic_DNA"/>
</dbReference>
<dbReference type="FunFam" id="3.40.50.1980:FF:000033">
    <property type="entry name" value="Nitrogenase MoFe cofactor biosynthesis protein NifE"/>
    <property type="match status" value="1"/>
</dbReference>
<dbReference type="InterPro" id="IPR007419">
    <property type="entry name" value="BFD-like_2Fe2S-bd_dom"/>
</dbReference>
<dbReference type="Pfam" id="PF00148">
    <property type="entry name" value="Oxidored_nitro"/>
    <property type="match status" value="1"/>
</dbReference>
<feature type="domain" description="BFD-like [2Fe-2S]-binding" evidence="9">
    <location>
        <begin position="494"/>
        <end position="542"/>
    </location>
</feature>
<dbReference type="KEGG" id="metu:GNH96_03910"/>
<evidence type="ECO:0000256" key="5">
    <source>
        <dbReference type="ARBA" id="ARBA00023231"/>
    </source>
</evidence>
<protein>
    <recommendedName>
        <fullName evidence="4">Nitrogenase iron-molybdenum cofactor biosynthesis protein NifE</fullName>
    </recommendedName>
</protein>
<comment type="function">
    <text evidence="1">This protein may play a role in the biosynthesis of the prosthetic group of nitrogenase (FeMo cofactor).</text>
</comment>
<evidence type="ECO:0000313" key="11">
    <source>
        <dbReference type="Proteomes" id="UP000503004"/>
    </source>
</evidence>
<dbReference type="InterPro" id="IPR005973">
    <property type="entry name" value="NifE"/>
</dbReference>
<keyword evidence="5 6" id="KW-0535">Nitrogen fixation</keyword>
<dbReference type="GO" id="GO:0065003">
    <property type="term" value="P:protein-containing complex assembly"/>
    <property type="evidence" value="ECO:0007669"/>
    <property type="project" value="InterPro"/>
</dbReference>
<feature type="region of interest" description="Disordered" evidence="7">
    <location>
        <begin position="1"/>
        <end position="35"/>
    </location>
</feature>
<organism evidence="10 11">
    <name type="scientific">Methylococcus geothermalis</name>
    <dbReference type="NCBI Taxonomy" id="2681310"/>
    <lineage>
        <taxon>Bacteria</taxon>
        <taxon>Pseudomonadati</taxon>
        <taxon>Pseudomonadota</taxon>
        <taxon>Gammaproteobacteria</taxon>
        <taxon>Methylococcales</taxon>
        <taxon>Methylococcaceae</taxon>
        <taxon>Methylococcus</taxon>
    </lineage>
</organism>
<name>A0A858Q5W2_9GAMM</name>
<evidence type="ECO:0000256" key="3">
    <source>
        <dbReference type="ARBA" id="ARBA00011002"/>
    </source>
</evidence>
<proteinExistence type="inferred from homology"/>
<feature type="domain" description="Nitrogenase/oxidoreductase component 1" evidence="8">
    <location>
        <begin position="45"/>
        <end position="444"/>
    </location>
</feature>
<dbReference type="Gene3D" id="1.10.10.1100">
    <property type="entry name" value="BFD-like [2Fe-2S]-binding domain"/>
    <property type="match status" value="1"/>
</dbReference>
<dbReference type="Gene3D" id="3.40.50.1980">
    <property type="entry name" value="Nitrogenase molybdenum iron protein domain"/>
    <property type="match status" value="1"/>
</dbReference>
<dbReference type="CDD" id="cd01968">
    <property type="entry name" value="Nitrogenase_NifE_I"/>
    <property type="match status" value="1"/>
</dbReference>
<evidence type="ECO:0000259" key="9">
    <source>
        <dbReference type="Pfam" id="PF04324"/>
    </source>
</evidence>
<dbReference type="RefSeq" id="WP_169602469.1">
    <property type="nucleotide sequence ID" value="NZ_CP046565.1"/>
</dbReference>
<dbReference type="InterPro" id="IPR041854">
    <property type="entry name" value="BFD-like_2Fe2S-bd_dom_sf"/>
</dbReference>
<dbReference type="PROSITE" id="PS00090">
    <property type="entry name" value="NITROGENASE_1_2"/>
    <property type="match status" value="1"/>
</dbReference>
<dbReference type="InterPro" id="IPR000510">
    <property type="entry name" value="Nase/OxRdtase_comp1"/>
</dbReference>
<dbReference type="Proteomes" id="UP000503004">
    <property type="component" value="Chromosome"/>
</dbReference>
<sequence length="560" mass="61053">MSSLSSKIQDVFNEPGCGKNQGKSEKERKKGCTKQLQPGGAAGGCAFDGAKIALQPITDVAHLVHGPIACEGNSWDNRGSKSSGSNLWRTGFTTDINETDVVFGGEKRLYKSVKEIIEKYDPPAVFVYQTCVPAMIGDDIDAVCKAASKKFGKPVIPVNSPGFVGPKNLGNKLAGEAILDHVIGTEEPEYTTPYDINIIGEYNLSGELWQVKPLLDELGIRILCCISGDAKYHDVACSHRAKAAMMVCSKSMINIARKMEERYGIPFFEGSFYGIEDTSEALREISRLLIERGAPAELMERTEALIAREEARAWAGIEPYKQRLAGKKVLLITGGVKSWSVVAALQEAGLEVVGTSVKKSTKEDKDRIKELMGEDAHMIDDMSPREMYKMLKEAKADIMLSGGRSQFVALKAKMPWLDINQERHHAYMGYVGMVELVKEIDKALSNPVWEQVRKRAPWEETTWEERADAAIAAEAAALAADPALAKAQRRSARICKCKAVDRGTIEDAILEHGLDSVEAVTERTHAGSGCTGCTGTIAGILDSIEDWRPGSVDEPAKQAA</sequence>
<evidence type="ECO:0000313" key="10">
    <source>
        <dbReference type="EMBL" id="QJD29195.1"/>
    </source>
</evidence>
<reference evidence="11" key="1">
    <citation type="submission" date="2019-12" db="EMBL/GenBank/DDBJ databases">
        <authorList>
            <person name="Awala S.I."/>
            <person name="Rhee S.K."/>
        </authorList>
    </citation>
    <scope>NUCLEOTIDE SEQUENCE [LARGE SCALE GENOMIC DNA]</scope>
    <source>
        <strain evidence="11">IM1</strain>
    </source>
</reference>
<dbReference type="PANTHER" id="PTHR42956:SF1">
    <property type="entry name" value="NITROGENASE IRON-MOLYBDENUM COFACTOR BIOSYNTHESIS PROTEIN NIFE"/>
    <property type="match status" value="1"/>
</dbReference>
<dbReference type="NCBIfam" id="TIGR01283">
    <property type="entry name" value="nifE"/>
    <property type="match status" value="1"/>
</dbReference>
<gene>
    <name evidence="10" type="primary">nifE</name>
    <name evidence="10" type="ORF">GNH96_03910</name>
</gene>
<evidence type="ECO:0000259" key="8">
    <source>
        <dbReference type="Pfam" id="PF00148"/>
    </source>
</evidence>
<comment type="pathway">
    <text evidence="2">Cofactor biosynthesis; Fe-Mo cofactor biosynthesis.</text>
</comment>
<dbReference type="GO" id="GO:0016163">
    <property type="term" value="F:nitrogenase activity"/>
    <property type="evidence" value="ECO:0007669"/>
    <property type="project" value="InterPro"/>
</dbReference>
<evidence type="ECO:0000256" key="6">
    <source>
        <dbReference type="RuleBase" id="RU004021"/>
    </source>
</evidence>
<dbReference type="AlphaFoldDB" id="A0A858Q5W2"/>
<keyword evidence="11" id="KW-1185">Reference proteome</keyword>
<dbReference type="UniPathway" id="UPA00782"/>
<evidence type="ECO:0000256" key="1">
    <source>
        <dbReference type="ARBA" id="ARBA00003171"/>
    </source>
</evidence>
<dbReference type="InterPro" id="IPR000318">
    <property type="entry name" value="Nase_comp1_CS"/>
</dbReference>
<dbReference type="Pfam" id="PF04324">
    <property type="entry name" value="Fer2_BFD"/>
    <property type="match status" value="1"/>
</dbReference>
<comment type="similarity">
    <text evidence="3 6">Belongs to the NifD/NifK/NifE/NifN family.</text>
</comment>
<evidence type="ECO:0000256" key="7">
    <source>
        <dbReference type="SAM" id="MobiDB-lite"/>
    </source>
</evidence>
<dbReference type="Gene3D" id="3.40.50.12380">
    <property type="entry name" value="Nitrogenase MoFe cofactor biosynthesis protein NifE, C-terminal"/>
    <property type="match status" value="1"/>
</dbReference>
<evidence type="ECO:0000256" key="2">
    <source>
        <dbReference type="ARBA" id="ARBA00005155"/>
    </source>
</evidence>
<dbReference type="PROSITE" id="PS00699">
    <property type="entry name" value="NITROGENASE_1_1"/>
    <property type="match status" value="1"/>
</dbReference>
<dbReference type="InterPro" id="IPR049939">
    <property type="entry name" value="NifE-like"/>
</dbReference>